<evidence type="ECO:0000256" key="1">
    <source>
        <dbReference type="ARBA" id="ARBA00006484"/>
    </source>
</evidence>
<keyword evidence="2" id="KW-0560">Oxidoreductase</keyword>
<dbReference type="EMBL" id="JAKOGG010000021">
    <property type="protein sequence ID" value="MCS4558465.1"/>
    <property type="molecule type" value="Genomic_DNA"/>
</dbReference>
<dbReference type="SUPFAM" id="SSF51735">
    <property type="entry name" value="NAD(P)-binding Rossmann-fold domains"/>
    <property type="match status" value="1"/>
</dbReference>
<name>A0ABT2FS51_9GAMM</name>
<dbReference type="InterPro" id="IPR036291">
    <property type="entry name" value="NAD(P)-bd_dom_sf"/>
</dbReference>
<evidence type="ECO:0000313" key="4">
    <source>
        <dbReference type="Proteomes" id="UP001201549"/>
    </source>
</evidence>
<dbReference type="NCBIfam" id="NF005559">
    <property type="entry name" value="PRK07231.1"/>
    <property type="match status" value="1"/>
</dbReference>
<dbReference type="CDD" id="cd05233">
    <property type="entry name" value="SDR_c"/>
    <property type="match status" value="1"/>
</dbReference>
<dbReference type="PRINTS" id="PR00081">
    <property type="entry name" value="GDHRDH"/>
</dbReference>
<dbReference type="NCBIfam" id="NF005469">
    <property type="entry name" value="PRK07063.1"/>
    <property type="match status" value="1"/>
</dbReference>
<dbReference type="PANTHER" id="PTHR42760:SF37">
    <property type="entry name" value="CLAVALDEHYDE DEHYDROGENASE"/>
    <property type="match status" value="1"/>
</dbReference>
<dbReference type="Gene3D" id="3.40.50.720">
    <property type="entry name" value="NAD(P)-binding Rossmann-like Domain"/>
    <property type="match status" value="1"/>
</dbReference>
<protein>
    <submittedName>
        <fullName evidence="3">SDR family oxidoreductase</fullName>
    </submittedName>
</protein>
<keyword evidence="4" id="KW-1185">Reference proteome</keyword>
<dbReference type="PROSITE" id="PS00061">
    <property type="entry name" value="ADH_SHORT"/>
    <property type="match status" value="1"/>
</dbReference>
<evidence type="ECO:0000256" key="2">
    <source>
        <dbReference type="ARBA" id="ARBA00023002"/>
    </source>
</evidence>
<comment type="caution">
    <text evidence="3">The sequence shown here is derived from an EMBL/GenBank/DDBJ whole genome shotgun (WGS) entry which is preliminary data.</text>
</comment>
<accession>A0ABT2FS51</accession>
<reference evidence="4" key="2">
    <citation type="submission" date="2023-07" db="EMBL/GenBank/DDBJ databases">
        <title>Shewanella mangrovi sp. nov., an acetaldehyde- degrading bacterium isolated from mangrove sediment.</title>
        <authorList>
            <person name="Liu Y."/>
        </authorList>
    </citation>
    <scope>NUCLEOTIDE SEQUENCE [LARGE SCALE GENOMIC DNA]</scope>
    <source>
        <strain evidence="4">C32</strain>
    </source>
</reference>
<proteinExistence type="inferred from homology"/>
<evidence type="ECO:0000313" key="3">
    <source>
        <dbReference type="EMBL" id="MCS4558465.1"/>
    </source>
</evidence>
<gene>
    <name evidence="3" type="ORF">L9G74_18670</name>
</gene>
<dbReference type="PRINTS" id="PR00080">
    <property type="entry name" value="SDRFAMILY"/>
</dbReference>
<dbReference type="InterPro" id="IPR002347">
    <property type="entry name" value="SDR_fam"/>
</dbReference>
<dbReference type="PANTHER" id="PTHR42760">
    <property type="entry name" value="SHORT-CHAIN DEHYDROGENASES/REDUCTASES FAMILY MEMBER"/>
    <property type="match status" value="1"/>
</dbReference>
<dbReference type="InterPro" id="IPR020904">
    <property type="entry name" value="Sc_DH/Rdtase_CS"/>
</dbReference>
<dbReference type="Proteomes" id="UP001201549">
    <property type="component" value="Unassembled WGS sequence"/>
</dbReference>
<dbReference type="Pfam" id="PF13561">
    <property type="entry name" value="adh_short_C2"/>
    <property type="match status" value="1"/>
</dbReference>
<sequence length="259" mass="28003">MSQRLFNKVAIVTGAAMGIGAEIARSYAREGAKLALFDTQYDMLEALKAELVAQYGCQINIYQVDVGNEAIVNAAIEDVVATYGQIDVLVNNAGTNVFNTILDLSPADWQRCISVNLMGAINCSRAAIGHMLAKNYGNIVNVASVHGHKIVKGAFPYTISKHALIGMSRSLAIEYADKGIRVNSISPGLIDTPLAQSFFESCPDEAAERERQRQIIPVKRFGQPEEVAATALFLGSDEARFINATDILIDGGRSQVYCD</sequence>
<organism evidence="3 4">
    <name type="scientific">Shewanella electrica</name>
    <dbReference type="NCBI Taxonomy" id="515560"/>
    <lineage>
        <taxon>Bacteria</taxon>
        <taxon>Pseudomonadati</taxon>
        <taxon>Pseudomonadota</taxon>
        <taxon>Gammaproteobacteria</taxon>
        <taxon>Alteromonadales</taxon>
        <taxon>Shewanellaceae</taxon>
        <taxon>Shewanella</taxon>
    </lineage>
</organism>
<comment type="similarity">
    <text evidence="1">Belongs to the short-chain dehydrogenases/reductases (SDR) family.</text>
</comment>
<dbReference type="RefSeq" id="WP_238898284.1">
    <property type="nucleotide sequence ID" value="NZ_JAKOGG010000021.1"/>
</dbReference>
<reference evidence="3 4" key="1">
    <citation type="submission" date="2022-02" db="EMBL/GenBank/DDBJ databases">
        <authorList>
            <person name="Zhuang L."/>
        </authorList>
    </citation>
    <scope>NUCLEOTIDE SEQUENCE [LARGE SCALE GENOMIC DNA]</scope>
    <source>
        <strain evidence="3 4">C32</strain>
    </source>
</reference>